<keyword evidence="6 7" id="KW-0472">Membrane</keyword>
<keyword evidence="5 7" id="KW-1133">Transmembrane helix</keyword>
<reference evidence="9" key="1">
    <citation type="submission" date="2021-08" db="EMBL/GenBank/DDBJ databases">
        <title>WGS assembly of Ceratopteris richardii.</title>
        <authorList>
            <person name="Marchant D.B."/>
            <person name="Chen G."/>
            <person name="Jenkins J."/>
            <person name="Shu S."/>
            <person name="Leebens-Mack J."/>
            <person name="Grimwood J."/>
            <person name="Schmutz J."/>
            <person name="Soltis P."/>
            <person name="Soltis D."/>
            <person name="Chen Z.-H."/>
        </authorList>
    </citation>
    <scope>NUCLEOTIDE SEQUENCE</scope>
    <source>
        <strain evidence="9">Whitten #5841</strain>
        <tissue evidence="9">Leaf</tissue>
    </source>
</reference>
<keyword evidence="10" id="KW-1185">Reference proteome</keyword>
<evidence type="ECO:0000313" key="10">
    <source>
        <dbReference type="Proteomes" id="UP000825935"/>
    </source>
</evidence>
<dbReference type="OrthoDB" id="1856718at2759"/>
<protein>
    <submittedName>
        <fullName evidence="9">Uncharacterized protein</fullName>
    </submittedName>
</protein>
<keyword evidence="4 7" id="KW-0812">Transmembrane</keyword>
<dbReference type="EMBL" id="CM035422">
    <property type="protein sequence ID" value="KAH7372615.1"/>
    <property type="molecule type" value="Genomic_DNA"/>
</dbReference>
<gene>
    <name evidence="9" type="ORF">KP509_17G013100</name>
</gene>
<name>A0A8T2SW07_CERRI</name>
<comment type="caution">
    <text evidence="9">The sequence shown here is derived from an EMBL/GenBank/DDBJ whole genome shotgun (WGS) entry which is preliminary data.</text>
</comment>
<feature type="signal peptide" evidence="8">
    <location>
        <begin position="1"/>
        <end position="18"/>
    </location>
</feature>
<keyword evidence="3" id="KW-0813">Transport</keyword>
<comment type="subcellular location">
    <subcellularLocation>
        <location evidence="1">Membrane</location>
        <topology evidence="1">Multi-pass membrane protein</topology>
    </subcellularLocation>
</comment>
<evidence type="ECO:0000256" key="7">
    <source>
        <dbReference type="SAM" id="Phobius"/>
    </source>
</evidence>
<organism evidence="9 10">
    <name type="scientific">Ceratopteris richardii</name>
    <name type="common">Triangle waterfern</name>
    <dbReference type="NCBI Taxonomy" id="49495"/>
    <lineage>
        <taxon>Eukaryota</taxon>
        <taxon>Viridiplantae</taxon>
        <taxon>Streptophyta</taxon>
        <taxon>Embryophyta</taxon>
        <taxon>Tracheophyta</taxon>
        <taxon>Polypodiopsida</taxon>
        <taxon>Polypodiidae</taxon>
        <taxon>Polypodiales</taxon>
        <taxon>Pteridineae</taxon>
        <taxon>Pteridaceae</taxon>
        <taxon>Parkerioideae</taxon>
        <taxon>Ceratopteris</taxon>
    </lineage>
</organism>
<evidence type="ECO:0000256" key="5">
    <source>
        <dbReference type="ARBA" id="ARBA00022989"/>
    </source>
</evidence>
<evidence type="ECO:0000256" key="3">
    <source>
        <dbReference type="ARBA" id="ARBA00022448"/>
    </source>
</evidence>
<dbReference type="GO" id="GO:0005886">
    <property type="term" value="C:plasma membrane"/>
    <property type="evidence" value="ECO:0007669"/>
    <property type="project" value="TreeGrafter"/>
</dbReference>
<keyword evidence="8" id="KW-0732">Signal</keyword>
<feature type="chain" id="PRO_5035836219" evidence="8">
    <location>
        <begin position="19"/>
        <end position="119"/>
    </location>
</feature>
<dbReference type="PANTHER" id="PTHR10332">
    <property type="entry name" value="EQUILIBRATIVE NUCLEOSIDE TRANSPORTER"/>
    <property type="match status" value="1"/>
</dbReference>
<proteinExistence type="inferred from homology"/>
<dbReference type="Proteomes" id="UP000825935">
    <property type="component" value="Chromosome 17"/>
</dbReference>
<dbReference type="Pfam" id="PF01733">
    <property type="entry name" value="Nucleoside_tran"/>
    <property type="match status" value="1"/>
</dbReference>
<evidence type="ECO:0000256" key="4">
    <source>
        <dbReference type="ARBA" id="ARBA00022692"/>
    </source>
</evidence>
<evidence type="ECO:0000256" key="8">
    <source>
        <dbReference type="SAM" id="SignalP"/>
    </source>
</evidence>
<dbReference type="GO" id="GO:0005337">
    <property type="term" value="F:nucleoside transmembrane transporter activity"/>
    <property type="evidence" value="ECO:0007669"/>
    <property type="project" value="InterPro"/>
</dbReference>
<feature type="transmembrane region" description="Helical" evidence="7">
    <location>
        <begin position="37"/>
        <end position="56"/>
    </location>
</feature>
<dbReference type="InterPro" id="IPR002259">
    <property type="entry name" value="Eqnu_transpt"/>
</dbReference>
<sequence length="119" mass="13838">MKVGWLVVSLCFIRMVTLRISPGHITEDLHLSKFGDWYAIILALAYNLFDLVGKFLGGPCKFMILKSLARVLFYLVLFVFTCAQLFLIRCSNDYFHLSSWTDEWVFDNCPYYFPEICAS</sequence>
<dbReference type="PANTHER" id="PTHR10332:SF10">
    <property type="entry name" value="EQUILIBRATIVE NUCLEOSIDE TRANSPORTER 4"/>
    <property type="match status" value="1"/>
</dbReference>
<comment type="similarity">
    <text evidence="2">Belongs to the SLC29A/ENT transporter (TC 2.A.57) family.</text>
</comment>
<accession>A0A8T2SW07</accession>
<evidence type="ECO:0000256" key="1">
    <source>
        <dbReference type="ARBA" id="ARBA00004141"/>
    </source>
</evidence>
<evidence type="ECO:0000256" key="6">
    <source>
        <dbReference type="ARBA" id="ARBA00023136"/>
    </source>
</evidence>
<evidence type="ECO:0000313" key="9">
    <source>
        <dbReference type="EMBL" id="KAH7372615.1"/>
    </source>
</evidence>
<evidence type="ECO:0000256" key="2">
    <source>
        <dbReference type="ARBA" id="ARBA00007965"/>
    </source>
</evidence>
<dbReference type="AlphaFoldDB" id="A0A8T2SW07"/>
<feature type="transmembrane region" description="Helical" evidence="7">
    <location>
        <begin position="68"/>
        <end position="88"/>
    </location>
</feature>